<dbReference type="GO" id="GO:0016787">
    <property type="term" value="F:hydrolase activity"/>
    <property type="evidence" value="ECO:0007669"/>
    <property type="project" value="UniProtKB-KW"/>
</dbReference>
<keyword evidence="3" id="KW-1185">Reference proteome</keyword>
<proteinExistence type="predicted"/>
<gene>
    <name evidence="2" type="primary">spoIVB</name>
    <name evidence="2" type="ORF">H8706_07450</name>
</gene>
<feature type="domain" description="Peptidase S55" evidence="1">
    <location>
        <begin position="183"/>
        <end position="408"/>
    </location>
</feature>
<keyword evidence="2" id="KW-0378">Hydrolase</keyword>
<organism evidence="2 3">
    <name type="scientific">Qingrenia yutianensis</name>
    <dbReference type="NCBI Taxonomy" id="2763676"/>
    <lineage>
        <taxon>Bacteria</taxon>
        <taxon>Bacillati</taxon>
        <taxon>Bacillota</taxon>
        <taxon>Clostridia</taxon>
        <taxon>Eubacteriales</taxon>
        <taxon>Oscillospiraceae</taxon>
        <taxon>Qingrenia</taxon>
    </lineage>
</organism>
<dbReference type="EMBL" id="JACRTE010000007">
    <property type="protein sequence ID" value="MBC8596705.1"/>
    <property type="molecule type" value="Genomic_DNA"/>
</dbReference>
<dbReference type="SUPFAM" id="SSF50156">
    <property type="entry name" value="PDZ domain-like"/>
    <property type="match status" value="1"/>
</dbReference>
<dbReference type="InterPro" id="IPR001478">
    <property type="entry name" value="PDZ"/>
</dbReference>
<accession>A0A926FA15</accession>
<dbReference type="NCBIfam" id="TIGR02860">
    <property type="entry name" value="spore_IV_B"/>
    <property type="match status" value="1"/>
</dbReference>
<protein>
    <submittedName>
        <fullName evidence="2">SpoIVB peptidase</fullName>
        <ecNumber evidence="2">3.4.21.116</ecNumber>
    </submittedName>
</protein>
<dbReference type="AlphaFoldDB" id="A0A926FA15"/>
<sequence>MKKLKFKKSIIFVLIAVFAVFSAYMTAEFLKIPDKFIVMEGEKAQYGRFFSAHIKDASDEGILKNGVYTGKNDGKNFDADIKMPGILDVKRAEAEVVKNKKLIACGNAIGVKLYTDGVLVADLTEFEQKDGGNVSPARGAGLKPGDFITYAGGEKITGVKELKAQTEKHKNKKMKIKFLRNSKERETEIEPKQEKNSGVWRLGFWAKDSTAGIGTLTYFDPETNTFGALGHGISGGDGGNVLSVKNGSVVRANIIDVKKGVSGSPGELQGVFAGGNSKIGTIGKNIKYGIFGTADKENIHGEEYFVGTADKITEGKAYILSNISGDTTEKYEIEILKVMRYNENSTKGMVIKVTDKRLLEKTGGIVQGMSGSPIIQNDLLIGAVTHVFVNNPAKGYGIFMETMVKNAQ</sequence>
<dbReference type="Gene3D" id="2.30.42.10">
    <property type="match status" value="1"/>
</dbReference>
<dbReference type="EC" id="3.4.21.116" evidence="2"/>
<dbReference type="Pfam" id="PF13180">
    <property type="entry name" value="PDZ_2"/>
    <property type="match status" value="1"/>
</dbReference>
<reference evidence="2" key="1">
    <citation type="submission" date="2020-08" db="EMBL/GenBank/DDBJ databases">
        <title>Genome public.</title>
        <authorList>
            <person name="Liu C."/>
            <person name="Sun Q."/>
        </authorList>
    </citation>
    <scope>NUCLEOTIDE SEQUENCE</scope>
    <source>
        <strain evidence="2">NSJ-50</strain>
    </source>
</reference>
<evidence type="ECO:0000313" key="2">
    <source>
        <dbReference type="EMBL" id="MBC8596705.1"/>
    </source>
</evidence>
<dbReference type="Proteomes" id="UP000647416">
    <property type="component" value="Unassembled WGS sequence"/>
</dbReference>
<evidence type="ECO:0000259" key="1">
    <source>
        <dbReference type="PROSITE" id="PS51494"/>
    </source>
</evidence>
<evidence type="ECO:0000313" key="3">
    <source>
        <dbReference type="Proteomes" id="UP000647416"/>
    </source>
</evidence>
<name>A0A926FA15_9FIRM</name>
<dbReference type="InterPro" id="IPR014219">
    <property type="entry name" value="SpoIVB"/>
</dbReference>
<dbReference type="PROSITE" id="PS51494">
    <property type="entry name" value="SPOIVB"/>
    <property type="match status" value="1"/>
</dbReference>
<dbReference type="InterPro" id="IPR036034">
    <property type="entry name" value="PDZ_sf"/>
</dbReference>
<comment type="caution">
    <text evidence="2">The sequence shown here is derived from an EMBL/GenBank/DDBJ whole genome shotgun (WGS) entry which is preliminary data.</text>
</comment>
<dbReference type="Pfam" id="PF05580">
    <property type="entry name" value="Peptidase_S55"/>
    <property type="match status" value="1"/>
</dbReference>
<dbReference type="InterPro" id="IPR008763">
    <property type="entry name" value="Peptidase_S55"/>
</dbReference>